<evidence type="ECO:0000313" key="2">
    <source>
        <dbReference type="EMBL" id="OGY37809.1"/>
    </source>
</evidence>
<proteinExistence type="predicted"/>
<organism evidence="2 3">
    <name type="scientific">Candidatus Andersenbacteria bacterium RIFCSPHIGHO2_12_FULL_45_11b</name>
    <dbReference type="NCBI Taxonomy" id="1797282"/>
    <lineage>
        <taxon>Bacteria</taxon>
        <taxon>Candidatus Anderseniibacteriota</taxon>
    </lineage>
</organism>
<protein>
    <submittedName>
        <fullName evidence="2">Uncharacterized protein</fullName>
    </submittedName>
</protein>
<dbReference type="EMBL" id="MHHS01000004">
    <property type="protein sequence ID" value="OGY37809.1"/>
    <property type="molecule type" value="Genomic_DNA"/>
</dbReference>
<reference evidence="2 3" key="1">
    <citation type="journal article" date="2016" name="Nat. Commun.">
        <title>Thousands of microbial genomes shed light on interconnected biogeochemical processes in an aquifer system.</title>
        <authorList>
            <person name="Anantharaman K."/>
            <person name="Brown C.T."/>
            <person name="Hug L.A."/>
            <person name="Sharon I."/>
            <person name="Castelle C.J."/>
            <person name="Probst A.J."/>
            <person name="Thomas B.C."/>
            <person name="Singh A."/>
            <person name="Wilkins M.J."/>
            <person name="Karaoz U."/>
            <person name="Brodie E.L."/>
            <person name="Williams K.H."/>
            <person name="Hubbard S.S."/>
            <person name="Banfield J.F."/>
        </authorList>
    </citation>
    <scope>NUCLEOTIDE SEQUENCE [LARGE SCALE GENOMIC DNA]</scope>
</reference>
<keyword evidence="1" id="KW-0812">Transmembrane</keyword>
<name>A0A1G1XCY3_9BACT</name>
<keyword evidence="1" id="KW-0472">Membrane</keyword>
<sequence length="103" mass="11799">MTKEELQKYQKAASYIAAGMSVLAIFLMPYGYYIVLRWVVSIAALLTAFIAYKNHKTSWVVMAVIALVIWNPITPVYLGREIWLPFNIVAAAFFFMAPKKIYE</sequence>
<gene>
    <name evidence="2" type="ORF">A3E36_02340</name>
</gene>
<evidence type="ECO:0000256" key="1">
    <source>
        <dbReference type="SAM" id="Phobius"/>
    </source>
</evidence>
<dbReference type="Pfam" id="PF20619">
    <property type="entry name" value="DUF6804"/>
    <property type="match status" value="1"/>
</dbReference>
<dbReference type="Proteomes" id="UP000177941">
    <property type="component" value="Unassembled WGS sequence"/>
</dbReference>
<accession>A0A1G1XCY3</accession>
<keyword evidence="1" id="KW-1133">Transmembrane helix</keyword>
<comment type="caution">
    <text evidence="2">The sequence shown here is derived from an EMBL/GenBank/DDBJ whole genome shotgun (WGS) entry which is preliminary data.</text>
</comment>
<feature type="transmembrane region" description="Helical" evidence="1">
    <location>
        <begin position="12"/>
        <end position="28"/>
    </location>
</feature>
<dbReference type="AlphaFoldDB" id="A0A1G1XCY3"/>
<dbReference type="InterPro" id="IPR046548">
    <property type="entry name" value="DUF6804"/>
</dbReference>
<feature type="transmembrane region" description="Helical" evidence="1">
    <location>
        <begin position="84"/>
        <end position="102"/>
    </location>
</feature>
<feature type="transmembrane region" description="Helical" evidence="1">
    <location>
        <begin position="59"/>
        <end position="78"/>
    </location>
</feature>
<evidence type="ECO:0000313" key="3">
    <source>
        <dbReference type="Proteomes" id="UP000177941"/>
    </source>
</evidence>
<feature type="transmembrane region" description="Helical" evidence="1">
    <location>
        <begin position="34"/>
        <end position="52"/>
    </location>
</feature>